<dbReference type="InterPro" id="IPR014017">
    <property type="entry name" value="DNA_helicase_UvrD-like_C"/>
</dbReference>
<evidence type="ECO:0000256" key="4">
    <source>
        <dbReference type="ARBA" id="ARBA00022806"/>
    </source>
</evidence>
<evidence type="ECO:0000256" key="1">
    <source>
        <dbReference type="ARBA" id="ARBA00009922"/>
    </source>
</evidence>
<evidence type="ECO:0000259" key="12">
    <source>
        <dbReference type="PROSITE" id="PS51198"/>
    </source>
</evidence>
<dbReference type="InterPro" id="IPR000212">
    <property type="entry name" value="DNA_helicase_UvrD/REP"/>
</dbReference>
<dbReference type="InterPro" id="IPR027417">
    <property type="entry name" value="P-loop_NTPase"/>
</dbReference>
<evidence type="ECO:0000256" key="6">
    <source>
        <dbReference type="ARBA" id="ARBA00023125"/>
    </source>
</evidence>
<dbReference type="AlphaFoldDB" id="A0A6N7J0S0"/>
<evidence type="ECO:0000256" key="10">
    <source>
        <dbReference type="ARBA" id="ARBA00048988"/>
    </source>
</evidence>
<dbReference type="EC" id="5.6.2.4" evidence="9"/>
<dbReference type="GO" id="GO:0043138">
    <property type="term" value="F:3'-5' DNA helicase activity"/>
    <property type="evidence" value="ECO:0007669"/>
    <property type="project" value="UniProtKB-EC"/>
</dbReference>
<feature type="binding site" evidence="11">
    <location>
        <begin position="24"/>
        <end position="31"/>
    </location>
    <ligand>
        <name>ATP</name>
        <dbReference type="ChEBI" id="CHEBI:30616"/>
    </ligand>
</feature>
<organism evidence="14 15">
    <name type="scientific">Candidatus Weimeria bifida</name>
    <dbReference type="NCBI Taxonomy" id="2599074"/>
    <lineage>
        <taxon>Bacteria</taxon>
        <taxon>Bacillati</taxon>
        <taxon>Bacillota</taxon>
        <taxon>Clostridia</taxon>
        <taxon>Lachnospirales</taxon>
        <taxon>Lachnospiraceae</taxon>
        <taxon>Candidatus Weimeria</taxon>
    </lineage>
</organism>
<name>A0A6N7J0S0_9FIRM</name>
<dbReference type="SUPFAM" id="SSF52540">
    <property type="entry name" value="P-loop containing nucleoside triphosphate hydrolases"/>
    <property type="match status" value="1"/>
</dbReference>
<keyword evidence="7" id="KW-0413">Isomerase</keyword>
<dbReference type="GO" id="GO:0003677">
    <property type="term" value="F:DNA binding"/>
    <property type="evidence" value="ECO:0007669"/>
    <property type="project" value="UniProtKB-KW"/>
</dbReference>
<dbReference type="Gene3D" id="1.10.10.160">
    <property type="match status" value="1"/>
</dbReference>
<keyword evidence="6" id="KW-0238">DNA-binding</keyword>
<evidence type="ECO:0000256" key="2">
    <source>
        <dbReference type="ARBA" id="ARBA00022741"/>
    </source>
</evidence>
<keyword evidence="4 11" id="KW-0347">Helicase</keyword>
<dbReference type="GO" id="GO:0000725">
    <property type="term" value="P:recombinational repair"/>
    <property type="evidence" value="ECO:0007669"/>
    <property type="project" value="TreeGrafter"/>
</dbReference>
<comment type="similarity">
    <text evidence="1">Belongs to the helicase family. UvrD subfamily.</text>
</comment>
<sequence>MGRILSNEQQAAVDHFMGPCLCIAGPGSGKTLVITERIASLVKKGVEPGRILVVTFTRDAASSMKRRCEGEHKIYPSPAFGTFHSVFYNILLKEGKIRPERLISGRKAIGLLSLSVNECGRKEVNSEFYSALLRTISYYKNTGFLDENLYPNDTTTDEVKSIIASFAKNTTDAGYFDFDDILVETRRFFSSHPERLDFWRKRFPFILVDEAQDMNKLQYDIITELSHPLDNLFLVGDDDQAIYGFRGSDPSFLLKFRQDFPKAESIILNKNYRSDSIIVESSAKLISENRERFKKNLSAFSKDRGNIELITSKDEREEGRLVAQKIKELLDRGEDPSEIAVLYRSRMVSACLLEEMERLSSPGTCDDIFFYKSFVFIDILSYLEISQKDVVKREDFVTALTHPDKNIGVIGLGRKEVDKREWLDKMKKTVFAKDAVLFIGDISFISRLSPSAAINYILKKMGYGKFIRDFSYKNGQDASIYNRHAEILQKEAMRFRHIGDFCEAMHEKKERALFSETKSDRKSKIGCYTFHGSKGLEFNTVFIIGACDGITPSDKADTAAKIEEERRIFYVAMTRAKKSLYISVCGKYGNHIYYPSPFLKEAFGSL</sequence>
<accession>A0A6N7J0S0</accession>
<dbReference type="PROSITE" id="PS51198">
    <property type="entry name" value="UVRD_HELICASE_ATP_BIND"/>
    <property type="match status" value="1"/>
</dbReference>
<dbReference type="EMBL" id="VOGC01000006">
    <property type="protein sequence ID" value="MQN01439.1"/>
    <property type="molecule type" value="Genomic_DNA"/>
</dbReference>
<dbReference type="PROSITE" id="PS51217">
    <property type="entry name" value="UVRD_HELICASE_CTER"/>
    <property type="match status" value="1"/>
</dbReference>
<feature type="domain" description="UvrD-like helicase ATP-binding" evidence="12">
    <location>
        <begin position="3"/>
        <end position="275"/>
    </location>
</feature>
<proteinExistence type="inferred from homology"/>
<evidence type="ECO:0000256" key="7">
    <source>
        <dbReference type="ARBA" id="ARBA00023235"/>
    </source>
</evidence>
<keyword evidence="5 11" id="KW-0067">ATP-binding</keyword>
<gene>
    <name evidence="14" type="ORF">FRC54_05850</name>
</gene>
<dbReference type="CDD" id="cd17932">
    <property type="entry name" value="DEXQc_UvrD"/>
    <property type="match status" value="1"/>
</dbReference>
<keyword evidence="15" id="KW-1185">Reference proteome</keyword>
<dbReference type="InterPro" id="IPR014001">
    <property type="entry name" value="Helicase_ATP-bd"/>
</dbReference>
<dbReference type="Pfam" id="PF13361">
    <property type="entry name" value="UvrD_C"/>
    <property type="match status" value="2"/>
</dbReference>
<evidence type="ECO:0000256" key="8">
    <source>
        <dbReference type="ARBA" id="ARBA00034617"/>
    </source>
</evidence>
<evidence type="ECO:0000256" key="9">
    <source>
        <dbReference type="ARBA" id="ARBA00034808"/>
    </source>
</evidence>
<evidence type="ECO:0000313" key="15">
    <source>
        <dbReference type="Proteomes" id="UP000460257"/>
    </source>
</evidence>
<evidence type="ECO:0000256" key="11">
    <source>
        <dbReference type="PROSITE-ProRule" id="PRU00560"/>
    </source>
</evidence>
<dbReference type="GO" id="GO:0016787">
    <property type="term" value="F:hydrolase activity"/>
    <property type="evidence" value="ECO:0007669"/>
    <property type="project" value="UniProtKB-UniRule"/>
</dbReference>
<dbReference type="PANTHER" id="PTHR11070">
    <property type="entry name" value="UVRD / RECB / PCRA DNA HELICASE FAMILY MEMBER"/>
    <property type="match status" value="1"/>
</dbReference>
<protein>
    <recommendedName>
        <fullName evidence="9">DNA 3'-5' helicase</fullName>
        <ecNumber evidence="9">5.6.2.4</ecNumber>
    </recommendedName>
</protein>
<dbReference type="PANTHER" id="PTHR11070:SF2">
    <property type="entry name" value="ATP-DEPENDENT DNA HELICASE SRS2"/>
    <property type="match status" value="1"/>
</dbReference>
<dbReference type="Gene3D" id="3.40.50.300">
    <property type="entry name" value="P-loop containing nucleotide triphosphate hydrolases"/>
    <property type="match status" value="2"/>
</dbReference>
<evidence type="ECO:0000313" key="14">
    <source>
        <dbReference type="EMBL" id="MQN01439.1"/>
    </source>
</evidence>
<dbReference type="Proteomes" id="UP000460257">
    <property type="component" value="Unassembled WGS sequence"/>
</dbReference>
<evidence type="ECO:0000259" key="13">
    <source>
        <dbReference type="PROSITE" id="PS51217"/>
    </source>
</evidence>
<keyword evidence="3 11" id="KW-0378">Hydrolase</keyword>
<keyword evidence="2 11" id="KW-0547">Nucleotide-binding</keyword>
<comment type="caution">
    <text evidence="14">The sequence shown here is derived from an EMBL/GenBank/DDBJ whole genome shotgun (WGS) entry which is preliminary data.</text>
</comment>
<dbReference type="GO" id="GO:0005524">
    <property type="term" value="F:ATP binding"/>
    <property type="evidence" value="ECO:0007669"/>
    <property type="project" value="UniProtKB-UniRule"/>
</dbReference>
<feature type="domain" description="UvrD-like helicase C-terminal" evidence="13">
    <location>
        <begin position="276"/>
        <end position="535"/>
    </location>
</feature>
<dbReference type="InterPro" id="IPR014016">
    <property type="entry name" value="UvrD-like_ATP-bd"/>
</dbReference>
<dbReference type="Gene3D" id="1.10.486.10">
    <property type="entry name" value="PCRA, domain 4"/>
    <property type="match status" value="1"/>
</dbReference>
<evidence type="ECO:0000256" key="3">
    <source>
        <dbReference type="ARBA" id="ARBA00022801"/>
    </source>
</evidence>
<comment type="catalytic activity">
    <reaction evidence="10">
        <text>ATP + H2O = ADP + phosphate + H(+)</text>
        <dbReference type="Rhea" id="RHEA:13065"/>
        <dbReference type="ChEBI" id="CHEBI:15377"/>
        <dbReference type="ChEBI" id="CHEBI:15378"/>
        <dbReference type="ChEBI" id="CHEBI:30616"/>
        <dbReference type="ChEBI" id="CHEBI:43474"/>
        <dbReference type="ChEBI" id="CHEBI:456216"/>
        <dbReference type="EC" id="5.6.2.4"/>
    </reaction>
</comment>
<dbReference type="InterPro" id="IPR013986">
    <property type="entry name" value="DExx_box_DNA_helicase_dom_sf"/>
</dbReference>
<reference evidence="14" key="1">
    <citation type="journal article" date="2020" name="Appl. Environ. Microbiol.">
        <title>Medium-Chain Fatty Acid Synthesis by 'Candidatus Weimeria bifida' gen. nov., sp. nov., and 'Candidatus Pseudoramibacter fermentans' sp. nov.</title>
        <authorList>
            <person name="Scarborough M.J."/>
            <person name="Myers K.S."/>
            <person name="Donohue T.J."/>
            <person name="Noguera D.R."/>
        </authorList>
    </citation>
    <scope>NUCLEOTIDE SEQUENCE</scope>
    <source>
        <strain evidence="14">LCO1.1</strain>
    </source>
</reference>
<comment type="catalytic activity">
    <reaction evidence="8">
        <text>Couples ATP hydrolysis with the unwinding of duplex DNA by translocating in the 3'-5' direction.</text>
        <dbReference type="EC" id="5.6.2.4"/>
    </reaction>
</comment>
<evidence type="ECO:0000256" key="5">
    <source>
        <dbReference type="ARBA" id="ARBA00022840"/>
    </source>
</evidence>
<dbReference type="SMART" id="SM00487">
    <property type="entry name" value="DEXDc"/>
    <property type="match status" value="1"/>
</dbReference>
<dbReference type="Pfam" id="PF00580">
    <property type="entry name" value="UvrD-helicase"/>
    <property type="match status" value="1"/>
</dbReference>